<dbReference type="EMBL" id="JARBHB010000016">
    <property type="protein sequence ID" value="KAJ8866360.1"/>
    <property type="molecule type" value="Genomic_DNA"/>
</dbReference>
<evidence type="ECO:0000313" key="1">
    <source>
        <dbReference type="EMBL" id="KAJ8866360.1"/>
    </source>
</evidence>
<protein>
    <submittedName>
        <fullName evidence="1">Uncharacterized protein</fullName>
    </submittedName>
</protein>
<keyword evidence="2" id="KW-1185">Reference proteome</keyword>
<organism evidence="1 2">
    <name type="scientific">Dryococelus australis</name>
    <dbReference type="NCBI Taxonomy" id="614101"/>
    <lineage>
        <taxon>Eukaryota</taxon>
        <taxon>Metazoa</taxon>
        <taxon>Ecdysozoa</taxon>
        <taxon>Arthropoda</taxon>
        <taxon>Hexapoda</taxon>
        <taxon>Insecta</taxon>
        <taxon>Pterygota</taxon>
        <taxon>Neoptera</taxon>
        <taxon>Polyneoptera</taxon>
        <taxon>Phasmatodea</taxon>
        <taxon>Verophasmatodea</taxon>
        <taxon>Anareolatae</taxon>
        <taxon>Phasmatidae</taxon>
        <taxon>Eurycanthinae</taxon>
        <taxon>Dryococelus</taxon>
    </lineage>
</organism>
<evidence type="ECO:0000313" key="2">
    <source>
        <dbReference type="Proteomes" id="UP001159363"/>
    </source>
</evidence>
<proteinExistence type="predicted"/>
<reference evidence="1 2" key="1">
    <citation type="submission" date="2023-02" db="EMBL/GenBank/DDBJ databases">
        <title>LHISI_Scaffold_Assembly.</title>
        <authorList>
            <person name="Stuart O.P."/>
            <person name="Cleave R."/>
            <person name="Magrath M.J.L."/>
            <person name="Mikheyev A.S."/>
        </authorList>
    </citation>
    <scope>NUCLEOTIDE SEQUENCE [LARGE SCALE GENOMIC DNA]</scope>
    <source>
        <strain evidence="1">Daus_M_001</strain>
        <tissue evidence="1">Leg muscle</tissue>
    </source>
</reference>
<dbReference type="Proteomes" id="UP001159363">
    <property type="component" value="Chromosome 15"/>
</dbReference>
<name>A0ABQ9G1L5_9NEOP</name>
<comment type="caution">
    <text evidence="1">The sequence shown here is derived from an EMBL/GenBank/DDBJ whole genome shotgun (WGS) entry which is preliminary data.</text>
</comment>
<gene>
    <name evidence="1" type="ORF">PR048_032203</name>
</gene>
<accession>A0ABQ9G1L5</accession>
<sequence>MVVDEATFAGCATTVWRPSHLSSSLTAQLTPRRTGFDSRGGVATVFTHVGIVPEDAVVPAGFLGDLPFPPVLNSGAVPCSLNFPRIGSQDLDIKSCPNLFSHSYTLALSAYLGWRTENISEHELLGYAPLNQAHCFAGLNVQLMNSDVPRIAGASLRLPVGATPRRTSRNECITDWRMFDNMVITRVIDNEVKWVSTEGNINMAIRQDLNKVEQESSGGSKSSFCNDAKAESLDTVRIANELLLTKDLSADDKIYQDRSRDDLHRYWLYNTRLLLLILHAGSSSDLHTCYSTGHGGLAVSVLTSHQGKPGSTPGWATPGLLHVGIVPDNTARWRVLSGISHFLAFSVRRCSNITLIGSQDLVVKRRPYLFTHNDPETTGANAVRRFPMRNEIENDIRVTSYKTPLYSEKTRVIREKGLRLAKGLLRLRDWLSMKVEISLSPRRTCNIFIRPLFSVRDGQNRLIAAITRDGRRSIAAVNPDRKLVGSYYCLPTRWRCERNVHICLLQVFMND</sequence>